<gene>
    <name evidence="1" type="ORF">METZ01_LOCUS318972</name>
</gene>
<dbReference type="AlphaFoldDB" id="A0A382P051"/>
<organism evidence="1">
    <name type="scientific">marine metagenome</name>
    <dbReference type="NCBI Taxonomy" id="408172"/>
    <lineage>
        <taxon>unclassified sequences</taxon>
        <taxon>metagenomes</taxon>
        <taxon>ecological metagenomes</taxon>
    </lineage>
</organism>
<sequence>MADKKMTDLTDLSTAIASDDVVHVVDDPSGSPVNKKVSVFNLFGNLNHSTNAGDATGRSFVSTTISTAVDSTNDIAAFNTQTIHDHRTGDANSAVNVYGAKIDANISGSNTIVTTTAAGAKVTLNMTEGVNPGDTDSGAVNTAYTGGTARAYGLMIDVEDTSGTRATKPDAFLSLRDIGGKASTGANDPGAQAVHYFAEFGSELYAAGNQHGYIAA</sequence>
<dbReference type="EMBL" id="UINC01103606">
    <property type="protein sequence ID" value="SVC66118.1"/>
    <property type="molecule type" value="Genomic_DNA"/>
</dbReference>
<proteinExistence type="predicted"/>
<accession>A0A382P051</accession>
<feature type="non-terminal residue" evidence="1">
    <location>
        <position position="216"/>
    </location>
</feature>
<protein>
    <submittedName>
        <fullName evidence="1">Uncharacterized protein</fullName>
    </submittedName>
</protein>
<reference evidence="1" key="1">
    <citation type="submission" date="2018-05" db="EMBL/GenBank/DDBJ databases">
        <authorList>
            <person name="Lanie J.A."/>
            <person name="Ng W.-L."/>
            <person name="Kazmierczak K.M."/>
            <person name="Andrzejewski T.M."/>
            <person name="Davidsen T.M."/>
            <person name="Wayne K.J."/>
            <person name="Tettelin H."/>
            <person name="Glass J.I."/>
            <person name="Rusch D."/>
            <person name="Podicherti R."/>
            <person name="Tsui H.-C.T."/>
            <person name="Winkler M.E."/>
        </authorList>
    </citation>
    <scope>NUCLEOTIDE SEQUENCE</scope>
</reference>
<evidence type="ECO:0000313" key="1">
    <source>
        <dbReference type="EMBL" id="SVC66118.1"/>
    </source>
</evidence>
<name>A0A382P051_9ZZZZ</name>